<dbReference type="InterPro" id="IPR058897">
    <property type="entry name" value="PAPPA_SD_C"/>
</dbReference>
<dbReference type="STRING" id="6573.A0A210QSW4"/>
<gene>
    <name evidence="2" type="ORF">KP79_PYT05635</name>
</gene>
<dbReference type="InterPro" id="IPR000210">
    <property type="entry name" value="BTB/POZ_dom"/>
</dbReference>
<reference evidence="2 3" key="1">
    <citation type="journal article" date="2017" name="Nat. Ecol. Evol.">
        <title>Scallop genome provides insights into evolution of bilaterian karyotype and development.</title>
        <authorList>
            <person name="Wang S."/>
            <person name="Zhang J."/>
            <person name="Jiao W."/>
            <person name="Li J."/>
            <person name="Xun X."/>
            <person name="Sun Y."/>
            <person name="Guo X."/>
            <person name="Huan P."/>
            <person name="Dong B."/>
            <person name="Zhang L."/>
            <person name="Hu X."/>
            <person name="Sun X."/>
            <person name="Wang J."/>
            <person name="Zhao C."/>
            <person name="Wang Y."/>
            <person name="Wang D."/>
            <person name="Huang X."/>
            <person name="Wang R."/>
            <person name="Lv J."/>
            <person name="Li Y."/>
            <person name="Zhang Z."/>
            <person name="Liu B."/>
            <person name="Lu W."/>
            <person name="Hui Y."/>
            <person name="Liang J."/>
            <person name="Zhou Z."/>
            <person name="Hou R."/>
            <person name="Li X."/>
            <person name="Liu Y."/>
            <person name="Li H."/>
            <person name="Ning X."/>
            <person name="Lin Y."/>
            <person name="Zhao L."/>
            <person name="Xing Q."/>
            <person name="Dou J."/>
            <person name="Li Y."/>
            <person name="Mao J."/>
            <person name="Guo H."/>
            <person name="Dou H."/>
            <person name="Li T."/>
            <person name="Mu C."/>
            <person name="Jiang W."/>
            <person name="Fu Q."/>
            <person name="Fu X."/>
            <person name="Miao Y."/>
            <person name="Liu J."/>
            <person name="Yu Q."/>
            <person name="Li R."/>
            <person name="Liao H."/>
            <person name="Li X."/>
            <person name="Kong Y."/>
            <person name="Jiang Z."/>
            <person name="Chourrout D."/>
            <person name="Li R."/>
            <person name="Bao Z."/>
        </authorList>
    </citation>
    <scope>NUCLEOTIDE SEQUENCE [LARGE SCALE GENOMIC DNA]</scope>
    <source>
        <strain evidence="2 3">PY_sf001</strain>
    </source>
</reference>
<evidence type="ECO:0000313" key="3">
    <source>
        <dbReference type="Proteomes" id="UP000242188"/>
    </source>
</evidence>
<organism evidence="2 3">
    <name type="scientific">Mizuhopecten yessoensis</name>
    <name type="common">Japanese scallop</name>
    <name type="synonym">Patinopecten yessoensis</name>
    <dbReference type="NCBI Taxonomy" id="6573"/>
    <lineage>
        <taxon>Eukaryota</taxon>
        <taxon>Metazoa</taxon>
        <taxon>Spiralia</taxon>
        <taxon>Lophotrochozoa</taxon>
        <taxon>Mollusca</taxon>
        <taxon>Bivalvia</taxon>
        <taxon>Autobranchia</taxon>
        <taxon>Pteriomorphia</taxon>
        <taxon>Pectinida</taxon>
        <taxon>Pectinoidea</taxon>
        <taxon>Pectinidae</taxon>
        <taxon>Mizuhopecten</taxon>
    </lineage>
</organism>
<comment type="caution">
    <text evidence="2">The sequence shown here is derived from an EMBL/GenBank/DDBJ whole genome shotgun (WGS) entry which is preliminary data.</text>
</comment>
<evidence type="ECO:0000313" key="2">
    <source>
        <dbReference type="EMBL" id="OWF51825.1"/>
    </source>
</evidence>
<dbReference type="Pfam" id="PF25900">
    <property type="entry name" value="PAPPA"/>
    <property type="match status" value="1"/>
</dbReference>
<dbReference type="EMBL" id="NEDP02002059">
    <property type="protein sequence ID" value="OWF51825.1"/>
    <property type="molecule type" value="Genomic_DNA"/>
</dbReference>
<accession>A0A210QSW4</accession>
<dbReference type="PANTHER" id="PTHR24413">
    <property type="entry name" value="SPECKLE-TYPE POZ PROTEIN"/>
    <property type="match status" value="1"/>
</dbReference>
<dbReference type="SUPFAM" id="SSF54695">
    <property type="entry name" value="POZ domain"/>
    <property type="match status" value="1"/>
</dbReference>
<dbReference type="InterPro" id="IPR011705">
    <property type="entry name" value="BACK"/>
</dbReference>
<dbReference type="SMART" id="SM00225">
    <property type="entry name" value="BTB"/>
    <property type="match status" value="1"/>
</dbReference>
<proteinExistence type="predicted"/>
<sequence>MAAKCRGKGPADIDKSELWVNRVCNFSSEYDGVSWAAKCVIGPPKVYPRYGDIRGSWAQGECNGDQFIEVGFEHKVYVDEVHIYETYHAGSVRCIKARGPDKTWINIWTAAKTEDIHTSRIFKPDIVKTKFQTDELRVETDCSTSGTWAEIDAIMIVGRKYDLPMAPDQEDLSDALEKLVNNEKFSDIQFLVGKERFYAHKSILSVRSQFFNVLFTSDFKEKNSLEPITFSDISAESFRAMLHFVYTNKIPPNTSCLLLTDLWRAADLFDLNGLQALTVREIASKLSVNNVVDIYMAAISKLPTMDDLKTVCTEFMRCNMSEVVRTESFMTLHQENVIELIQMMTTKLQI</sequence>
<dbReference type="InterPro" id="IPR011333">
    <property type="entry name" value="SKP1/BTB/POZ_sf"/>
</dbReference>
<evidence type="ECO:0000259" key="1">
    <source>
        <dbReference type="PROSITE" id="PS50097"/>
    </source>
</evidence>
<keyword evidence="3" id="KW-1185">Reference proteome</keyword>
<dbReference type="OrthoDB" id="2153609at2759"/>
<dbReference type="Pfam" id="PF00651">
    <property type="entry name" value="BTB"/>
    <property type="match status" value="1"/>
</dbReference>
<dbReference type="PROSITE" id="PS50097">
    <property type="entry name" value="BTB"/>
    <property type="match status" value="1"/>
</dbReference>
<dbReference type="Pfam" id="PF07707">
    <property type="entry name" value="BACK"/>
    <property type="match status" value="1"/>
</dbReference>
<name>A0A210QSW4_MIZYE</name>
<dbReference type="AlphaFoldDB" id="A0A210QSW4"/>
<dbReference type="Gene3D" id="3.30.710.10">
    <property type="entry name" value="Potassium Channel Kv1.1, Chain A"/>
    <property type="match status" value="1"/>
</dbReference>
<protein>
    <submittedName>
        <fullName evidence="2">TD and POZ domain-containing protein 1</fullName>
    </submittedName>
</protein>
<dbReference type="Proteomes" id="UP000242188">
    <property type="component" value="Unassembled WGS sequence"/>
</dbReference>
<feature type="domain" description="BTB" evidence="1">
    <location>
        <begin position="186"/>
        <end position="254"/>
    </location>
</feature>